<dbReference type="InterPro" id="IPR029016">
    <property type="entry name" value="GAF-like_dom_sf"/>
</dbReference>
<keyword evidence="3" id="KW-1185">Reference proteome</keyword>
<evidence type="ECO:0000313" key="3">
    <source>
        <dbReference type="Proteomes" id="UP000297890"/>
    </source>
</evidence>
<feature type="region of interest" description="Disordered" evidence="1">
    <location>
        <begin position="1"/>
        <end position="39"/>
    </location>
</feature>
<dbReference type="Proteomes" id="UP000297890">
    <property type="component" value="Unassembled WGS sequence"/>
</dbReference>
<dbReference type="EMBL" id="SRIO01000012">
    <property type="protein sequence ID" value="TFZ82115.1"/>
    <property type="molecule type" value="Genomic_DNA"/>
</dbReference>
<dbReference type="PANTHER" id="PTHR38765:SF1">
    <property type="entry name" value="DUF484 DOMAIN-CONTAINING PROTEIN"/>
    <property type="match status" value="1"/>
</dbReference>
<evidence type="ECO:0000313" key="2">
    <source>
        <dbReference type="EMBL" id="TFZ82115.1"/>
    </source>
</evidence>
<name>A0A4Z0F8J0_9GAMM</name>
<dbReference type="Gene3D" id="3.30.450.40">
    <property type="match status" value="1"/>
</dbReference>
<comment type="caution">
    <text evidence="2">The sequence shown here is derived from an EMBL/GenBank/DDBJ whole genome shotgun (WGS) entry which is preliminary data.</text>
</comment>
<organism evidence="2 3">
    <name type="scientific">Candidatus Macondimonas diazotrophica</name>
    <dbReference type="NCBI Taxonomy" id="2305248"/>
    <lineage>
        <taxon>Bacteria</taxon>
        <taxon>Pseudomonadati</taxon>
        <taxon>Pseudomonadota</taxon>
        <taxon>Gammaproteobacteria</taxon>
        <taxon>Chromatiales</taxon>
        <taxon>Ectothiorhodospiraceae</taxon>
        <taxon>Candidatus Macondimonas</taxon>
    </lineage>
</organism>
<dbReference type="Pfam" id="PF04340">
    <property type="entry name" value="DUF484"/>
    <property type="match status" value="1"/>
</dbReference>
<gene>
    <name evidence="2" type="ORF">E4680_09765</name>
</gene>
<dbReference type="OrthoDB" id="8525200at2"/>
<sequence>MGRSGRTRLDDRPSGAGLRRASAPSAGLMAMPPLPPADQEERDRVLAYLRAHPTLLDQHPDILADLVIPHGAGPKAASLIERQVQVLRERNLRLEGTLDELLRHARQNEALLDKTHELALTLLRIPDLKTRLGQLVEAMVRHFHADMVRLAMPAAHPALQHTHLDPLCLALEEWPGPPATGEPRCGPLEAALAGWMFRAPHPPPASAALIPLPKGTGVLLIGSQDPHRFHLHMGTAVLRRLGDLAGAALEADSPS</sequence>
<accession>A0A4Z0F8J0</accession>
<dbReference type="InterPro" id="IPR007435">
    <property type="entry name" value="DUF484"/>
</dbReference>
<proteinExistence type="predicted"/>
<reference evidence="2 3" key="1">
    <citation type="journal article" date="2019" name="ISME J.">
        <title>Candidatus Macondimonas diazotrophica, a novel gammaproteobacterial genus dominating crude-oil-contaminated coastal sediments.</title>
        <authorList>
            <person name="Karthikeyan S."/>
            <person name="Konstantinidis K."/>
        </authorList>
    </citation>
    <scope>NUCLEOTIDE SEQUENCE [LARGE SCALE GENOMIC DNA]</scope>
    <source>
        <strain evidence="2 3">KTK01</strain>
    </source>
</reference>
<dbReference type="AlphaFoldDB" id="A0A4Z0F8J0"/>
<evidence type="ECO:0000256" key="1">
    <source>
        <dbReference type="SAM" id="MobiDB-lite"/>
    </source>
</evidence>
<feature type="compositionally biased region" description="Low complexity" evidence="1">
    <location>
        <begin position="21"/>
        <end position="31"/>
    </location>
</feature>
<dbReference type="PANTHER" id="PTHR38765">
    <property type="entry name" value="DUF484 DOMAIN-CONTAINING PROTEIN"/>
    <property type="match status" value="1"/>
</dbReference>
<protein>
    <submittedName>
        <fullName evidence="2">DUF484 family protein</fullName>
    </submittedName>
</protein>